<comment type="caution">
    <text evidence="1">The sequence shown here is derived from an EMBL/GenBank/DDBJ whole genome shotgun (WGS) entry which is preliminary data.</text>
</comment>
<gene>
    <name evidence="2" type="ORF">ALP05_101781</name>
    <name evidence="1" type="ORF">ALQ84_101621</name>
</gene>
<accession>A0A0P9K6W4</accession>
<evidence type="ECO:0000313" key="2">
    <source>
        <dbReference type="EMBL" id="RMV69566.1"/>
    </source>
</evidence>
<evidence type="ECO:0000313" key="4">
    <source>
        <dbReference type="Proteomes" id="UP000278587"/>
    </source>
</evidence>
<dbReference type="AlphaFoldDB" id="A0A0P9K6W4"/>
<dbReference type="EMBL" id="RBUY01000199">
    <property type="protein sequence ID" value="RMV69566.1"/>
    <property type="molecule type" value="Genomic_DNA"/>
</dbReference>
<name>A0A0P9K6W4_9PSED</name>
<organism evidence="1 4">
    <name type="scientific">Pseudomonas caricapapayae</name>
    <dbReference type="NCBI Taxonomy" id="46678"/>
    <lineage>
        <taxon>Bacteria</taxon>
        <taxon>Pseudomonadati</taxon>
        <taxon>Pseudomonadota</taxon>
        <taxon>Gammaproteobacteria</taxon>
        <taxon>Pseudomonadales</taxon>
        <taxon>Pseudomonadaceae</taxon>
        <taxon>Pseudomonas</taxon>
    </lineage>
</organism>
<dbReference type="Proteomes" id="UP000278587">
    <property type="component" value="Unassembled WGS sequence"/>
</dbReference>
<evidence type="ECO:0000313" key="3">
    <source>
        <dbReference type="Proteomes" id="UP000269872"/>
    </source>
</evidence>
<reference evidence="3 4" key="1">
    <citation type="submission" date="2018-08" db="EMBL/GenBank/DDBJ databases">
        <title>Recombination of ecologically and evolutionarily significant loci maintains genetic cohesion in the Pseudomonas syringae species complex.</title>
        <authorList>
            <person name="Dillon M."/>
            <person name="Thakur S."/>
            <person name="Almeida R.N.D."/>
            <person name="Weir B.S."/>
            <person name="Guttman D.S."/>
        </authorList>
    </citation>
    <scope>NUCLEOTIDE SEQUENCE [LARGE SCALE GENOMIC DNA]</scope>
    <source>
        <strain evidence="1 4">ICMP 4086</strain>
        <strain evidence="2 3">ICMP 7496</strain>
    </source>
</reference>
<sequence length="54" mass="6272">MRLASLTVNRYGPGFIHRGSCERDHRNLVAVDRIKCGWKTSRCPVVRCIYPKRV</sequence>
<protein>
    <submittedName>
        <fullName evidence="1">Uncharacterized protein</fullName>
    </submittedName>
</protein>
<dbReference type="Proteomes" id="UP000269872">
    <property type="component" value="Unassembled WGS sequence"/>
</dbReference>
<proteinExistence type="predicted"/>
<evidence type="ECO:0000313" key="1">
    <source>
        <dbReference type="EMBL" id="RMM09949.1"/>
    </source>
</evidence>
<dbReference type="EMBL" id="RBOC01000085">
    <property type="protein sequence ID" value="RMM09949.1"/>
    <property type="molecule type" value="Genomic_DNA"/>
</dbReference>